<feature type="region of interest" description="Disordered" evidence="1">
    <location>
        <begin position="66"/>
        <end position="87"/>
    </location>
</feature>
<dbReference type="AlphaFoldDB" id="A0ABD1QG88"/>
<keyword evidence="3" id="KW-1185">Reference proteome</keyword>
<proteinExistence type="predicted"/>
<reference evidence="3" key="1">
    <citation type="submission" date="2024-07" db="EMBL/GenBank/DDBJ databases">
        <title>Two chromosome-level genome assemblies of Korean endemic species Abeliophyllum distichum and Forsythia ovata (Oleaceae).</title>
        <authorList>
            <person name="Jang H."/>
        </authorList>
    </citation>
    <scope>NUCLEOTIDE SEQUENCE [LARGE SCALE GENOMIC DNA]</scope>
</reference>
<sequence>MISVLRSIFPASSSTSMEYSSPPVRYDILQGVLVDVRCIPTTVVAAKVLSNLSLPVIQPIVKSKFESSEENLSRKLENRDENSSSSGTLGFWKIATLVPALVEGDEDWSSIA</sequence>
<evidence type="ECO:0000256" key="1">
    <source>
        <dbReference type="SAM" id="MobiDB-lite"/>
    </source>
</evidence>
<evidence type="ECO:0000313" key="2">
    <source>
        <dbReference type="EMBL" id="KAL2475236.1"/>
    </source>
</evidence>
<organism evidence="2 3">
    <name type="scientific">Abeliophyllum distichum</name>
    <dbReference type="NCBI Taxonomy" id="126358"/>
    <lineage>
        <taxon>Eukaryota</taxon>
        <taxon>Viridiplantae</taxon>
        <taxon>Streptophyta</taxon>
        <taxon>Embryophyta</taxon>
        <taxon>Tracheophyta</taxon>
        <taxon>Spermatophyta</taxon>
        <taxon>Magnoliopsida</taxon>
        <taxon>eudicotyledons</taxon>
        <taxon>Gunneridae</taxon>
        <taxon>Pentapetalae</taxon>
        <taxon>asterids</taxon>
        <taxon>lamiids</taxon>
        <taxon>Lamiales</taxon>
        <taxon>Oleaceae</taxon>
        <taxon>Forsythieae</taxon>
        <taxon>Abeliophyllum</taxon>
    </lineage>
</organism>
<protein>
    <submittedName>
        <fullName evidence="2">Extra-large guanine nucleotide-binding protein 1</fullName>
    </submittedName>
</protein>
<comment type="caution">
    <text evidence="2">The sequence shown here is derived from an EMBL/GenBank/DDBJ whole genome shotgun (WGS) entry which is preliminary data.</text>
</comment>
<dbReference type="Proteomes" id="UP001604336">
    <property type="component" value="Unassembled WGS sequence"/>
</dbReference>
<gene>
    <name evidence="2" type="ORF">Adt_35972</name>
</gene>
<feature type="compositionally biased region" description="Basic and acidic residues" evidence="1">
    <location>
        <begin position="66"/>
        <end position="82"/>
    </location>
</feature>
<name>A0ABD1QG88_9LAMI</name>
<evidence type="ECO:0000313" key="3">
    <source>
        <dbReference type="Proteomes" id="UP001604336"/>
    </source>
</evidence>
<accession>A0ABD1QG88</accession>
<dbReference type="EMBL" id="JBFOLK010000011">
    <property type="protein sequence ID" value="KAL2475236.1"/>
    <property type="molecule type" value="Genomic_DNA"/>
</dbReference>